<dbReference type="Proteomes" id="UP000887013">
    <property type="component" value="Unassembled WGS sequence"/>
</dbReference>
<comment type="caution">
    <text evidence="2">The sequence shown here is derived from an EMBL/GenBank/DDBJ whole genome shotgun (WGS) entry which is preliminary data.</text>
</comment>
<organism evidence="2 3">
    <name type="scientific">Nephila pilipes</name>
    <name type="common">Giant wood spider</name>
    <name type="synonym">Nephila maculata</name>
    <dbReference type="NCBI Taxonomy" id="299642"/>
    <lineage>
        <taxon>Eukaryota</taxon>
        <taxon>Metazoa</taxon>
        <taxon>Ecdysozoa</taxon>
        <taxon>Arthropoda</taxon>
        <taxon>Chelicerata</taxon>
        <taxon>Arachnida</taxon>
        <taxon>Araneae</taxon>
        <taxon>Araneomorphae</taxon>
        <taxon>Entelegynae</taxon>
        <taxon>Araneoidea</taxon>
        <taxon>Nephilidae</taxon>
        <taxon>Nephila</taxon>
    </lineage>
</organism>
<evidence type="ECO:0000313" key="2">
    <source>
        <dbReference type="EMBL" id="GFU42267.1"/>
    </source>
</evidence>
<evidence type="ECO:0000313" key="3">
    <source>
        <dbReference type="Proteomes" id="UP000887013"/>
    </source>
</evidence>
<reference evidence="2" key="1">
    <citation type="submission" date="2020-08" db="EMBL/GenBank/DDBJ databases">
        <title>Multicomponent nature underlies the extraordinary mechanical properties of spider dragline silk.</title>
        <authorList>
            <person name="Kono N."/>
            <person name="Nakamura H."/>
            <person name="Mori M."/>
            <person name="Yoshida Y."/>
            <person name="Ohtoshi R."/>
            <person name="Malay A.D."/>
            <person name="Moran D.A.P."/>
            <person name="Tomita M."/>
            <person name="Numata K."/>
            <person name="Arakawa K."/>
        </authorList>
    </citation>
    <scope>NUCLEOTIDE SEQUENCE</scope>
</reference>
<accession>A0A8X6US07</accession>
<dbReference type="AlphaFoldDB" id="A0A8X6US07"/>
<sequence>MGKKGDRIINLRQRLFYVTFERWMDCISFSFTIGLILIILSLFNVHSEEVSSYCLHIGAFICFISFVSMSMVTYAIYKRSKILKFPVKKRISNFKS</sequence>
<proteinExistence type="predicted"/>
<protein>
    <submittedName>
        <fullName evidence="2">Uncharacterized protein</fullName>
    </submittedName>
</protein>
<name>A0A8X6US07_NEPPI</name>
<feature type="transmembrane region" description="Helical" evidence="1">
    <location>
        <begin position="55"/>
        <end position="77"/>
    </location>
</feature>
<keyword evidence="1" id="KW-1133">Transmembrane helix</keyword>
<keyword evidence="1" id="KW-0812">Transmembrane</keyword>
<evidence type="ECO:0000256" key="1">
    <source>
        <dbReference type="SAM" id="Phobius"/>
    </source>
</evidence>
<dbReference type="EMBL" id="BMAW01085295">
    <property type="protein sequence ID" value="GFU42267.1"/>
    <property type="molecule type" value="Genomic_DNA"/>
</dbReference>
<feature type="transmembrane region" description="Helical" evidence="1">
    <location>
        <begin position="20"/>
        <end position="43"/>
    </location>
</feature>
<keyword evidence="1" id="KW-0472">Membrane</keyword>
<gene>
    <name evidence="2" type="ORF">NPIL_517561</name>
</gene>
<keyword evidence="3" id="KW-1185">Reference proteome</keyword>